<dbReference type="Proteomes" id="UP000649753">
    <property type="component" value="Unassembled WGS sequence"/>
</dbReference>
<dbReference type="GO" id="GO:0004029">
    <property type="term" value="F:aldehyde dehydrogenase (NAD+) activity"/>
    <property type="evidence" value="ECO:0007669"/>
    <property type="project" value="TreeGrafter"/>
</dbReference>
<sequence length="344" mass="36319">MLVLVTGGTGFLGSHSVAEILRAGHRVRLLVRDPAGVVPALDPLGVDVDGLELFRGDVTDADAVAAAMRGCDAVLHAASVYSFDSRARAAMRAVNVRGTELVLDAAGVAGLDPIVYVSSFAALLPTDREPLGTESPVGTPRETYMSTKARAEAVARRAQRAGAPVVITYPLATLGPHDPKLGDQAGRVRNALRGLMPMWPSGGFPVGDVRDVARLHAAVLNPGRGPRRFLAQGRYVSTREFVRTLRRVTGRRLPAVHLPASGMLPVGALTSLVQRLVPAHIPAEYGAIYTCLVGRAVDTTATDQLLGSAGTTFETTLRDTVRWLHRAGHISDRLAGATAVLEAT</sequence>
<evidence type="ECO:0000259" key="1">
    <source>
        <dbReference type="Pfam" id="PF01370"/>
    </source>
</evidence>
<dbReference type="InterPro" id="IPR036291">
    <property type="entry name" value="NAD(P)-bd_dom_sf"/>
</dbReference>
<comment type="caution">
    <text evidence="2">The sequence shown here is derived from an EMBL/GenBank/DDBJ whole genome shotgun (WGS) entry which is preliminary data.</text>
</comment>
<evidence type="ECO:0000313" key="3">
    <source>
        <dbReference type="Proteomes" id="UP000649753"/>
    </source>
</evidence>
<dbReference type="PANTHER" id="PTHR48079">
    <property type="entry name" value="PROTEIN YEEZ"/>
    <property type="match status" value="1"/>
</dbReference>
<feature type="domain" description="NAD-dependent epimerase/dehydratase" evidence="1">
    <location>
        <begin position="3"/>
        <end position="223"/>
    </location>
</feature>
<protein>
    <submittedName>
        <fullName evidence="2">Nucleoside-diphosphate-sugar epimerase</fullName>
    </submittedName>
</protein>
<dbReference type="PANTHER" id="PTHR48079:SF6">
    <property type="entry name" value="NAD(P)-BINDING DOMAIN-CONTAINING PROTEIN-RELATED"/>
    <property type="match status" value="1"/>
</dbReference>
<evidence type="ECO:0000313" key="2">
    <source>
        <dbReference type="EMBL" id="MBE1487543.1"/>
    </source>
</evidence>
<dbReference type="SUPFAM" id="SSF51735">
    <property type="entry name" value="NAD(P)-binding Rossmann-fold domains"/>
    <property type="match status" value="1"/>
</dbReference>
<name>A0A927QZF3_9ACTN</name>
<dbReference type="RefSeq" id="WP_192767369.1">
    <property type="nucleotide sequence ID" value="NZ_JADBEB010000001.1"/>
</dbReference>
<gene>
    <name evidence="2" type="ORF">H4W31_003181</name>
</gene>
<dbReference type="InterPro" id="IPR001509">
    <property type="entry name" value="Epimerase_deHydtase"/>
</dbReference>
<dbReference type="InterPro" id="IPR051783">
    <property type="entry name" value="NAD(P)-dependent_oxidoreduct"/>
</dbReference>
<proteinExistence type="predicted"/>
<dbReference type="AlphaFoldDB" id="A0A927QZF3"/>
<dbReference type="Gene3D" id="3.40.50.720">
    <property type="entry name" value="NAD(P)-binding Rossmann-like Domain"/>
    <property type="match status" value="1"/>
</dbReference>
<reference evidence="2" key="1">
    <citation type="submission" date="2020-10" db="EMBL/GenBank/DDBJ databases">
        <title>Sequencing the genomes of 1000 actinobacteria strains.</title>
        <authorList>
            <person name="Klenk H.-P."/>
        </authorList>
    </citation>
    <scope>NUCLEOTIDE SEQUENCE</scope>
    <source>
        <strain evidence="2">DSM 46832</strain>
    </source>
</reference>
<keyword evidence="3" id="KW-1185">Reference proteome</keyword>
<organism evidence="2 3">
    <name type="scientific">Plantactinospora soyae</name>
    <dbReference type="NCBI Taxonomy" id="1544732"/>
    <lineage>
        <taxon>Bacteria</taxon>
        <taxon>Bacillati</taxon>
        <taxon>Actinomycetota</taxon>
        <taxon>Actinomycetes</taxon>
        <taxon>Micromonosporales</taxon>
        <taxon>Micromonosporaceae</taxon>
        <taxon>Plantactinospora</taxon>
    </lineage>
</organism>
<accession>A0A927QZF3</accession>
<dbReference type="EMBL" id="JADBEB010000001">
    <property type="protein sequence ID" value="MBE1487543.1"/>
    <property type="molecule type" value="Genomic_DNA"/>
</dbReference>
<dbReference type="Pfam" id="PF01370">
    <property type="entry name" value="Epimerase"/>
    <property type="match status" value="1"/>
</dbReference>
<dbReference type="GO" id="GO:0005737">
    <property type="term" value="C:cytoplasm"/>
    <property type="evidence" value="ECO:0007669"/>
    <property type="project" value="TreeGrafter"/>
</dbReference>